<dbReference type="KEGG" id="oih:OB2304"/>
<proteinExistence type="predicted"/>
<dbReference type="AlphaFoldDB" id="Q8EP15"/>
<reference evidence="1 2" key="2">
    <citation type="journal article" date="2002" name="Nucleic Acids Res.">
        <title>Genome sequence of Oceanobacillus iheyensis isolated from the Iheya Ridge and its unexpected adaptive capabilities to extreme environments.</title>
        <authorList>
            <person name="Takami H."/>
            <person name="Takaki Y."/>
            <person name="Uchiyama I."/>
        </authorList>
    </citation>
    <scope>NUCLEOTIDE SEQUENCE [LARGE SCALE GENOMIC DNA]</scope>
    <source>
        <strain evidence="2">DSM 14371 / CIP 107618 / JCM 11309 / KCTC 3954 / HTE831</strain>
    </source>
</reference>
<reference evidence="1 2" key="1">
    <citation type="journal article" date="2001" name="FEMS Microbiol. Lett.">
        <title>Oceanobacillus iheyensis gen. nov., sp. nov., a deep-sea extremely halotolerant and alkaliphilic species isolated from a depth of 1050 m on the Iheya Ridge.</title>
        <authorList>
            <person name="Lu J."/>
            <person name="Nogi Y."/>
            <person name="Takami H."/>
        </authorList>
    </citation>
    <scope>NUCLEOTIDE SEQUENCE [LARGE SCALE GENOMIC DNA]</scope>
    <source>
        <strain evidence="2">DSM 14371 / CIP 107618 / JCM 11309 / KCTC 3954 / HTE831</strain>
    </source>
</reference>
<organism evidence="1 2">
    <name type="scientific">Oceanobacillus iheyensis (strain DSM 14371 / CIP 107618 / JCM 11309 / KCTC 3954 / HTE831)</name>
    <dbReference type="NCBI Taxonomy" id="221109"/>
    <lineage>
        <taxon>Bacteria</taxon>
        <taxon>Bacillati</taxon>
        <taxon>Bacillota</taxon>
        <taxon>Bacilli</taxon>
        <taxon>Bacillales</taxon>
        <taxon>Bacillaceae</taxon>
        <taxon>Oceanobacillus</taxon>
    </lineage>
</organism>
<keyword evidence="2" id="KW-1185">Reference proteome</keyword>
<dbReference type="Proteomes" id="UP000000822">
    <property type="component" value="Chromosome"/>
</dbReference>
<dbReference type="HOGENOM" id="CLU_205929_0_0_9"/>
<evidence type="ECO:0000313" key="2">
    <source>
        <dbReference type="Proteomes" id="UP000000822"/>
    </source>
</evidence>
<dbReference type="EMBL" id="BA000028">
    <property type="protein sequence ID" value="BAC14260.1"/>
    <property type="molecule type" value="Genomic_DNA"/>
</dbReference>
<gene>
    <name evidence="1" type="ordered locus">OB2304</name>
</gene>
<evidence type="ECO:0000313" key="1">
    <source>
        <dbReference type="EMBL" id="BAC14260.1"/>
    </source>
</evidence>
<sequence length="48" mass="5606">MQLNSNITLPGLEEGNILDTEVREGIYYIRWSWSASHRCQYGYWINGA</sequence>
<accession>Q8EP15</accession>
<protein>
    <submittedName>
        <fullName evidence="1">Uncharacterized protein</fullName>
    </submittedName>
</protein>
<name>Q8EP15_OCEIH</name>
<dbReference type="eggNOG" id="COG3464">
    <property type="taxonomic scope" value="Bacteria"/>
</dbReference>